<keyword evidence="2" id="KW-0418">Kinase</keyword>
<keyword evidence="3" id="KW-1185">Reference proteome</keyword>
<dbReference type="Proteomes" id="UP001222118">
    <property type="component" value="Chromosome"/>
</dbReference>
<dbReference type="Gene3D" id="3.40.50.10840">
    <property type="entry name" value="Putative sugar-binding, N-terminal domain"/>
    <property type="match status" value="1"/>
</dbReference>
<protein>
    <submittedName>
        <fullName evidence="2">Four-carbon acid sugar kinase family protein</fullName>
    </submittedName>
</protein>
<dbReference type="RefSeq" id="WP_282212669.1">
    <property type="nucleotide sequence ID" value="NZ_CP118247.1"/>
</dbReference>
<evidence type="ECO:0000313" key="3">
    <source>
        <dbReference type="Proteomes" id="UP001222118"/>
    </source>
</evidence>
<dbReference type="GO" id="GO:0016301">
    <property type="term" value="F:kinase activity"/>
    <property type="evidence" value="ECO:0007669"/>
    <property type="project" value="UniProtKB-KW"/>
</dbReference>
<keyword evidence="2" id="KW-0808">Transferase</keyword>
<name>A0ABY7Z0V5_9HYPH</name>
<dbReference type="Pfam" id="PF07005">
    <property type="entry name" value="SBD_N"/>
    <property type="match status" value="1"/>
</dbReference>
<dbReference type="InterPro" id="IPR010737">
    <property type="entry name" value="4-carb_acid_sugar_kinase_N"/>
</dbReference>
<dbReference type="EMBL" id="CP118247">
    <property type="protein sequence ID" value="WDR07156.1"/>
    <property type="molecule type" value="Genomic_DNA"/>
</dbReference>
<proteinExistence type="predicted"/>
<reference evidence="2 3" key="1">
    <citation type="submission" date="2023-02" db="EMBL/GenBank/DDBJ databases">
        <title>Devosia chondri sp. nov., isolated from the phycosphere of marine algae.</title>
        <authorList>
            <person name="Kim J.M."/>
            <person name="Lee J.K."/>
            <person name="Choi B.J."/>
            <person name="Bayburt H."/>
            <person name="Jeon C.O."/>
        </authorList>
    </citation>
    <scope>NUCLEOTIDE SEQUENCE [LARGE SCALE GENOMIC DNA]</scope>
    <source>
        <strain evidence="2 3">G2-5</strain>
    </source>
</reference>
<feature type="domain" description="Four-carbon acid sugar kinase N-terminal" evidence="1">
    <location>
        <begin position="33"/>
        <end position="159"/>
    </location>
</feature>
<sequence>MSFATLVATERVDGHSQIAATRNKHVMAKLQVLLIADDLTGALDAGAPFSDLGFRTLMMPQWDALIDPTLEVPQIACVSTSTRELGKPAAVARVEEIARALRHLQPTLVFKKIDSRLKGSAAAESRALMTVFNRQHMIVAPAIPDMGRIVVDGYLSGHGVDTPIDVKSLFGHGSEVTVCDAVSWGGLNLAAETAMTRPSEFVAVGARGLAVALAQQLQKAGIMPVANTLRLEAAVARPMLLVVGSRDEVTQTQIAQLRSSSTIQMIVAPNGQVPPEK</sequence>
<evidence type="ECO:0000259" key="1">
    <source>
        <dbReference type="Pfam" id="PF07005"/>
    </source>
</evidence>
<dbReference type="InterPro" id="IPR037051">
    <property type="entry name" value="4-carb_acid_sugar_kinase_N_sf"/>
</dbReference>
<accession>A0ABY7Z0V5</accession>
<dbReference type="SUPFAM" id="SSF142764">
    <property type="entry name" value="YgbK-like"/>
    <property type="match status" value="1"/>
</dbReference>
<organism evidence="2 3">
    <name type="scientific">Devosia rhodophyticola</name>
    <dbReference type="NCBI Taxonomy" id="3026423"/>
    <lineage>
        <taxon>Bacteria</taxon>
        <taxon>Pseudomonadati</taxon>
        <taxon>Pseudomonadota</taxon>
        <taxon>Alphaproteobacteria</taxon>
        <taxon>Hyphomicrobiales</taxon>
        <taxon>Devosiaceae</taxon>
        <taxon>Devosia</taxon>
    </lineage>
</organism>
<gene>
    <name evidence="2" type="ORF">PSQ90_06925</name>
</gene>
<evidence type="ECO:0000313" key="2">
    <source>
        <dbReference type="EMBL" id="WDR07156.1"/>
    </source>
</evidence>